<dbReference type="EMBL" id="QGDI01000008">
    <property type="protein sequence ID" value="PWJ11837.1"/>
    <property type="molecule type" value="Genomic_DNA"/>
</dbReference>
<name>A0A315XX79_RUMFL</name>
<dbReference type="RefSeq" id="WP_109726863.1">
    <property type="nucleotide sequence ID" value="NZ_QGDI01000008.1"/>
</dbReference>
<evidence type="ECO:0000256" key="1">
    <source>
        <dbReference type="SAM" id="SignalP"/>
    </source>
</evidence>
<gene>
    <name evidence="2" type="ORF">IE37_02101</name>
</gene>
<evidence type="ECO:0000313" key="2">
    <source>
        <dbReference type="EMBL" id="PWJ11837.1"/>
    </source>
</evidence>
<sequence length="159" mass="17291">MRKAAVIALLCILCGAACACGDKTAVSQSESKVEIVTDASGKKIDLDLTTMSSTMIYSTVSNMMMSPDSYLGQYIKLEGQFSVYHDKGGDKYIFSAIIPDATACCSQGIEFVLDGSYKYPDDYPEEGTTITVTGDFNVYDEYGFKYCQLQNAAMSVSEE</sequence>
<dbReference type="Proteomes" id="UP000245720">
    <property type="component" value="Unassembled WGS sequence"/>
</dbReference>
<dbReference type="OrthoDB" id="359707at2"/>
<reference evidence="2 3" key="1">
    <citation type="submission" date="2018-05" db="EMBL/GenBank/DDBJ databases">
        <title>The Hungate 1000. A catalogue of reference genomes from the rumen microbiome.</title>
        <authorList>
            <person name="Kelly W."/>
        </authorList>
    </citation>
    <scope>NUCLEOTIDE SEQUENCE [LARGE SCALE GENOMIC DNA]</scope>
    <source>
        <strain evidence="2 3">SAb67</strain>
    </source>
</reference>
<evidence type="ECO:0008006" key="4">
    <source>
        <dbReference type="Google" id="ProtNLM"/>
    </source>
</evidence>
<keyword evidence="1" id="KW-0732">Signal</keyword>
<accession>A0A315XX79</accession>
<evidence type="ECO:0000313" key="3">
    <source>
        <dbReference type="Proteomes" id="UP000245720"/>
    </source>
</evidence>
<comment type="caution">
    <text evidence="2">The sequence shown here is derived from an EMBL/GenBank/DDBJ whole genome shotgun (WGS) entry which is preliminary data.</text>
</comment>
<feature type="chain" id="PRO_5039429069" description="Lipoprotein" evidence="1">
    <location>
        <begin position="20"/>
        <end position="159"/>
    </location>
</feature>
<dbReference type="PROSITE" id="PS51257">
    <property type="entry name" value="PROKAR_LIPOPROTEIN"/>
    <property type="match status" value="1"/>
</dbReference>
<feature type="signal peptide" evidence="1">
    <location>
        <begin position="1"/>
        <end position="19"/>
    </location>
</feature>
<protein>
    <recommendedName>
        <fullName evidence="4">Lipoprotein</fullName>
    </recommendedName>
</protein>
<organism evidence="2 3">
    <name type="scientific">Ruminococcus flavefaciens</name>
    <dbReference type="NCBI Taxonomy" id="1265"/>
    <lineage>
        <taxon>Bacteria</taxon>
        <taxon>Bacillati</taxon>
        <taxon>Bacillota</taxon>
        <taxon>Clostridia</taxon>
        <taxon>Eubacteriales</taxon>
        <taxon>Oscillospiraceae</taxon>
        <taxon>Ruminococcus</taxon>
    </lineage>
</organism>
<proteinExistence type="predicted"/>
<dbReference type="AlphaFoldDB" id="A0A315XX79"/>